<evidence type="ECO:0000256" key="2">
    <source>
        <dbReference type="ARBA" id="ARBA00006843"/>
    </source>
</evidence>
<evidence type="ECO:0000256" key="7">
    <source>
        <dbReference type="SAM" id="Phobius"/>
    </source>
</evidence>
<dbReference type="AlphaFoldDB" id="A0A1S3AL33"/>
<feature type="transmembrane region" description="Helical" evidence="7">
    <location>
        <begin position="127"/>
        <end position="149"/>
    </location>
</feature>
<feature type="region of interest" description="Disordered" evidence="6">
    <location>
        <begin position="27"/>
        <end position="117"/>
    </location>
</feature>
<dbReference type="CTD" id="641649"/>
<sequence>MRLRCGTAFTPLLHRRMRTSTSALLTVKEKERGMPSGSLIPPMDSPSLQELQRPLLAGATCEPPTQKPAETEPRSPKSWQCLPPLPSVSAGLGEPGPSSPEETSSSDSDSDWDGGGPLSPLLPHDHLGLAVFSMLCCFWPLGIAAFCLAQKTNKTWAKVDMQGAGAASRCACLLGVLAVGLGLCMYTAALVMLAAYLASRGPP</sequence>
<dbReference type="RefSeq" id="XP_007536652.2">
    <property type="nucleotide sequence ID" value="XM_007536590.2"/>
</dbReference>
<keyword evidence="8" id="KW-1185">Reference proteome</keyword>
<protein>
    <submittedName>
        <fullName evidence="9">Transmembrane protein 91 isoform X1</fullName>
    </submittedName>
</protein>
<evidence type="ECO:0000256" key="3">
    <source>
        <dbReference type="ARBA" id="ARBA00022692"/>
    </source>
</evidence>
<comment type="similarity">
    <text evidence="2">Belongs to the CD225/Dispanin family.</text>
</comment>
<accession>A0A1S3AL33</accession>
<dbReference type="OrthoDB" id="10018862at2759"/>
<evidence type="ECO:0000256" key="6">
    <source>
        <dbReference type="SAM" id="MobiDB-lite"/>
    </source>
</evidence>
<dbReference type="Pfam" id="PF04505">
    <property type="entry name" value="CD225"/>
    <property type="match status" value="1"/>
</dbReference>
<dbReference type="InterPro" id="IPR007593">
    <property type="entry name" value="CD225/Dispanin_fam"/>
</dbReference>
<dbReference type="PANTHER" id="PTHR14768">
    <property type="entry name" value="UPF0338 PROTEIN"/>
    <property type="match status" value="1"/>
</dbReference>
<evidence type="ECO:0000313" key="9">
    <source>
        <dbReference type="RefSeq" id="XP_007536652.2"/>
    </source>
</evidence>
<keyword evidence="4 7" id="KW-1133">Transmembrane helix</keyword>
<gene>
    <name evidence="9" type="primary">TMEM91</name>
</gene>
<evidence type="ECO:0000256" key="5">
    <source>
        <dbReference type="ARBA" id="ARBA00023136"/>
    </source>
</evidence>
<keyword evidence="3 7" id="KW-0812">Transmembrane</keyword>
<reference evidence="8" key="1">
    <citation type="submission" date="2025-05" db="UniProtKB">
        <authorList>
            <consortium name="RefSeq"/>
        </authorList>
    </citation>
    <scope>NUCLEOTIDE SEQUENCE [LARGE SCALE GENOMIC DNA]</scope>
</reference>
<dbReference type="PANTHER" id="PTHR14768:SF2">
    <property type="entry name" value="TRANSMEMBRANE PROTEIN 91"/>
    <property type="match status" value="1"/>
</dbReference>
<organism evidence="8 9">
    <name type="scientific">Erinaceus europaeus</name>
    <name type="common">Western European hedgehog</name>
    <dbReference type="NCBI Taxonomy" id="9365"/>
    <lineage>
        <taxon>Eukaryota</taxon>
        <taxon>Metazoa</taxon>
        <taxon>Chordata</taxon>
        <taxon>Craniata</taxon>
        <taxon>Vertebrata</taxon>
        <taxon>Euteleostomi</taxon>
        <taxon>Mammalia</taxon>
        <taxon>Eutheria</taxon>
        <taxon>Laurasiatheria</taxon>
        <taxon>Eulipotyphla</taxon>
        <taxon>Erinaceidae</taxon>
        <taxon>Erinaceinae</taxon>
        <taxon>Erinaceus</taxon>
    </lineage>
</organism>
<feature type="transmembrane region" description="Helical" evidence="7">
    <location>
        <begin position="170"/>
        <end position="198"/>
    </location>
</feature>
<evidence type="ECO:0000313" key="8">
    <source>
        <dbReference type="Proteomes" id="UP001652624"/>
    </source>
</evidence>
<comment type="subcellular location">
    <subcellularLocation>
        <location evidence="1">Membrane</location>
    </subcellularLocation>
</comment>
<feature type="compositionally biased region" description="Low complexity" evidence="6">
    <location>
        <begin position="95"/>
        <end position="107"/>
    </location>
</feature>
<dbReference type="InParanoid" id="A0A1S3AL33"/>
<reference evidence="9" key="2">
    <citation type="submission" date="2025-08" db="UniProtKB">
        <authorList>
            <consortium name="RefSeq"/>
        </authorList>
    </citation>
    <scope>IDENTIFICATION</scope>
</reference>
<proteinExistence type="inferred from homology"/>
<evidence type="ECO:0000256" key="4">
    <source>
        <dbReference type="ARBA" id="ARBA00022989"/>
    </source>
</evidence>
<dbReference type="GeneID" id="103125765"/>
<dbReference type="eggNOG" id="ENOG502TEEM">
    <property type="taxonomic scope" value="Eukaryota"/>
</dbReference>
<evidence type="ECO:0000256" key="1">
    <source>
        <dbReference type="ARBA" id="ARBA00004370"/>
    </source>
</evidence>
<dbReference type="GO" id="GO:0016020">
    <property type="term" value="C:membrane"/>
    <property type="evidence" value="ECO:0007669"/>
    <property type="project" value="UniProtKB-SubCell"/>
</dbReference>
<keyword evidence="5 7" id="KW-0472">Membrane</keyword>
<dbReference type="Proteomes" id="UP001652624">
    <property type="component" value="Chromosome 2"/>
</dbReference>
<name>A0A1S3AL33_ERIEU</name>